<gene>
    <name evidence="1" type="ORF">LBBP_04012</name>
</gene>
<evidence type="ECO:0000313" key="1">
    <source>
        <dbReference type="EMBL" id="ALO28161.1"/>
    </source>
</evidence>
<dbReference type="EMBL" id="CP012029">
    <property type="protein sequence ID" value="ALO28161.1"/>
    <property type="molecule type" value="Genomic_DNA"/>
</dbReference>
<dbReference type="PATRIC" id="fig|280505.15.peg.3905"/>
<proteinExistence type="predicted"/>
<name>A0A0S2IWZ5_LEPBO</name>
<evidence type="ECO:0000313" key="2">
    <source>
        <dbReference type="Proteomes" id="UP000058857"/>
    </source>
</evidence>
<dbReference type="Proteomes" id="UP000058857">
    <property type="component" value="Chromosome 1"/>
</dbReference>
<sequence length="68" mass="8183">MREGLLNHPHRVSKWALLFSAKEFLDVIVIIAMNRPTRIGIRIFISLKFRFRRFNCFWILFCNCLSIL</sequence>
<dbReference type="AlphaFoldDB" id="A0A0S2IWZ5"/>
<organism evidence="1">
    <name type="scientific">Leptospira borgpetersenii serovar Ballum</name>
    <dbReference type="NCBI Taxonomy" id="280505"/>
    <lineage>
        <taxon>Bacteria</taxon>
        <taxon>Pseudomonadati</taxon>
        <taxon>Spirochaetota</taxon>
        <taxon>Spirochaetia</taxon>
        <taxon>Leptospirales</taxon>
        <taxon>Leptospiraceae</taxon>
        <taxon>Leptospira</taxon>
    </lineage>
</organism>
<reference evidence="1 2" key="1">
    <citation type="journal article" date="2015" name="PLoS Negl. Trop. Dis.">
        <title>Distribution of Plasmids in Distinct Leptospira Pathogenic Species.</title>
        <authorList>
            <person name="Wang Y."/>
            <person name="Zhuang X."/>
            <person name="Zhong Y."/>
            <person name="Zhang C."/>
            <person name="Zhang Y."/>
            <person name="Zeng L."/>
            <person name="Zhu Y."/>
            <person name="He P."/>
            <person name="Dong K."/>
            <person name="Pal U."/>
            <person name="Guo X."/>
            <person name="Qin J."/>
        </authorList>
    </citation>
    <scope>NUCLEOTIDE SEQUENCE [LARGE SCALE GENOMIC DNA]</scope>
    <source>
        <strain evidence="1 2">56604</strain>
    </source>
</reference>
<accession>A0A0S2IWZ5</accession>
<protein>
    <submittedName>
        <fullName evidence="1">Uncharacterized protein</fullName>
    </submittedName>
</protein>